<comment type="caution">
    <text evidence="1">The sequence shown here is derived from an EMBL/GenBank/DDBJ whole genome shotgun (WGS) entry which is preliminary data.</text>
</comment>
<keyword evidence="2" id="KW-1185">Reference proteome</keyword>
<proteinExistence type="predicted"/>
<name>A0ACC0W2A3_9STRA</name>
<sequence>MDASKQITALPAAEDEDDADIDEHGGEPGHDNQHGDDSFEESDNESEVSSIVSDLSLVEVESEWDEILESDGHARRVQCPGDMIFVGKWLIIEYQ</sequence>
<protein>
    <submittedName>
        <fullName evidence="1">Uncharacterized protein</fullName>
    </submittedName>
</protein>
<accession>A0ACC0W2A3</accession>
<dbReference type="Proteomes" id="UP001163321">
    <property type="component" value="Chromosome 5"/>
</dbReference>
<gene>
    <name evidence="1" type="ORF">PsorP6_009460</name>
</gene>
<evidence type="ECO:0000313" key="2">
    <source>
        <dbReference type="Proteomes" id="UP001163321"/>
    </source>
</evidence>
<dbReference type="EMBL" id="CM047584">
    <property type="protein sequence ID" value="KAI9912093.1"/>
    <property type="molecule type" value="Genomic_DNA"/>
</dbReference>
<reference evidence="1 2" key="1">
    <citation type="journal article" date="2022" name="bioRxiv">
        <title>The genome of the oomycete Peronosclerospora sorghi, a cosmopolitan pathogen of maize and sorghum, is inflated with dispersed pseudogenes.</title>
        <authorList>
            <person name="Fletcher K."/>
            <person name="Martin F."/>
            <person name="Isakeit T."/>
            <person name="Cavanaugh K."/>
            <person name="Magill C."/>
            <person name="Michelmore R."/>
        </authorList>
    </citation>
    <scope>NUCLEOTIDE SEQUENCE [LARGE SCALE GENOMIC DNA]</scope>
    <source>
        <strain evidence="1">P6</strain>
    </source>
</reference>
<evidence type="ECO:0000313" key="1">
    <source>
        <dbReference type="EMBL" id="KAI9912093.1"/>
    </source>
</evidence>
<organism evidence="1 2">
    <name type="scientific">Peronosclerospora sorghi</name>
    <dbReference type="NCBI Taxonomy" id="230839"/>
    <lineage>
        <taxon>Eukaryota</taxon>
        <taxon>Sar</taxon>
        <taxon>Stramenopiles</taxon>
        <taxon>Oomycota</taxon>
        <taxon>Peronosporomycetes</taxon>
        <taxon>Peronosporales</taxon>
        <taxon>Peronosporaceae</taxon>
        <taxon>Peronosclerospora</taxon>
    </lineage>
</organism>